<dbReference type="Pfam" id="PF11222">
    <property type="entry name" value="DUF3017"/>
    <property type="match status" value="1"/>
</dbReference>
<proteinExistence type="predicted"/>
<dbReference type="RefSeq" id="WP_344245887.1">
    <property type="nucleotide sequence ID" value="NZ_BAAAPM010000003.1"/>
</dbReference>
<dbReference type="EMBL" id="BAAAPM010000003">
    <property type="protein sequence ID" value="GAA1714089.1"/>
    <property type="molecule type" value="Genomic_DNA"/>
</dbReference>
<protein>
    <recommendedName>
        <fullName evidence="5">DUF3017 domain-containing protein</fullName>
    </recommendedName>
</protein>
<reference evidence="3 4" key="1">
    <citation type="journal article" date="2019" name="Int. J. Syst. Evol. Microbiol.">
        <title>The Global Catalogue of Microorganisms (GCM) 10K type strain sequencing project: providing services to taxonomists for standard genome sequencing and annotation.</title>
        <authorList>
            <consortium name="The Broad Institute Genomics Platform"/>
            <consortium name="The Broad Institute Genome Sequencing Center for Infectious Disease"/>
            <person name="Wu L."/>
            <person name="Ma J."/>
        </authorList>
    </citation>
    <scope>NUCLEOTIDE SEQUENCE [LARGE SCALE GENOMIC DNA]</scope>
    <source>
        <strain evidence="3 4">JCM 15589</strain>
    </source>
</reference>
<feature type="region of interest" description="Disordered" evidence="1">
    <location>
        <begin position="1"/>
        <end position="37"/>
    </location>
</feature>
<evidence type="ECO:0000256" key="2">
    <source>
        <dbReference type="SAM" id="Phobius"/>
    </source>
</evidence>
<keyword evidence="2" id="KW-0812">Transmembrane</keyword>
<dbReference type="InterPro" id="IPR021385">
    <property type="entry name" value="DUF3017"/>
</dbReference>
<evidence type="ECO:0008006" key="5">
    <source>
        <dbReference type="Google" id="ProtNLM"/>
    </source>
</evidence>
<feature type="transmembrane region" description="Helical" evidence="2">
    <location>
        <begin position="44"/>
        <end position="77"/>
    </location>
</feature>
<evidence type="ECO:0000313" key="3">
    <source>
        <dbReference type="EMBL" id="GAA1714089.1"/>
    </source>
</evidence>
<evidence type="ECO:0000256" key="1">
    <source>
        <dbReference type="SAM" id="MobiDB-lite"/>
    </source>
</evidence>
<dbReference type="Proteomes" id="UP001501138">
    <property type="component" value="Unassembled WGS sequence"/>
</dbReference>
<sequence>MDPRAQPDPAGGRPEPAPVWHSVDRSDEGAPASGRRVPGPERAIVTVLVGVVLAVVLGVLVGARLGTLTVAVTLAVAGTWRATSPSGPMGLVVRSRGFDVLTCWTAAVAIGVLALTAPGVG</sequence>
<comment type="caution">
    <text evidence="3">The sequence shown here is derived from an EMBL/GenBank/DDBJ whole genome shotgun (WGS) entry which is preliminary data.</text>
</comment>
<keyword evidence="2" id="KW-1133">Transmembrane helix</keyword>
<name>A0ABN2IY05_9MICO</name>
<keyword evidence="2" id="KW-0472">Membrane</keyword>
<keyword evidence="4" id="KW-1185">Reference proteome</keyword>
<evidence type="ECO:0000313" key="4">
    <source>
        <dbReference type="Proteomes" id="UP001501138"/>
    </source>
</evidence>
<feature type="transmembrane region" description="Helical" evidence="2">
    <location>
        <begin position="98"/>
        <end position="120"/>
    </location>
</feature>
<gene>
    <name evidence="3" type="ORF">GCM10009809_07880</name>
</gene>
<accession>A0ABN2IY05</accession>
<organism evidence="3 4">
    <name type="scientific">Isoptericola hypogeus</name>
    <dbReference type="NCBI Taxonomy" id="300179"/>
    <lineage>
        <taxon>Bacteria</taxon>
        <taxon>Bacillati</taxon>
        <taxon>Actinomycetota</taxon>
        <taxon>Actinomycetes</taxon>
        <taxon>Micrococcales</taxon>
        <taxon>Promicromonosporaceae</taxon>
        <taxon>Isoptericola</taxon>
    </lineage>
</organism>